<accession>K1RZC7</accession>
<dbReference type="InParanoid" id="K1RZC7"/>
<dbReference type="EMBL" id="JH823240">
    <property type="protein sequence ID" value="EKC40366.1"/>
    <property type="molecule type" value="Genomic_DNA"/>
</dbReference>
<organism evidence="1">
    <name type="scientific">Magallana gigas</name>
    <name type="common">Pacific oyster</name>
    <name type="synonym">Crassostrea gigas</name>
    <dbReference type="NCBI Taxonomy" id="29159"/>
    <lineage>
        <taxon>Eukaryota</taxon>
        <taxon>Metazoa</taxon>
        <taxon>Spiralia</taxon>
        <taxon>Lophotrochozoa</taxon>
        <taxon>Mollusca</taxon>
        <taxon>Bivalvia</taxon>
        <taxon>Autobranchia</taxon>
        <taxon>Pteriomorphia</taxon>
        <taxon>Ostreida</taxon>
        <taxon>Ostreoidea</taxon>
        <taxon>Ostreidae</taxon>
        <taxon>Magallana</taxon>
    </lineage>
</organism>
<dbReference type="HOGENOM" id="CLU_1181201_0_0_1"/>
<proteinExistence type="predicted"/>
<reference evidence="1" key="1">
    <citation type="journal article" date="2012" name="Nature">
        <title>The oyster genome reveals stress adaptation and complexity of shell formation.</title>
        <authorList>
            <person name="Zhang G."/>
            <person name="Fang X."/>
            <person name="Guo X."/>
            <person name="Li L."/>
            <person name="Luo R."/>
            <person name="Xu F."/>
            <person name="Yang P."/>
            <person name="Zhang L."/>
            <person name="Wang X."/>
            <person name="Qi H."/>
            <person name="Xiong Z."/>
            <person name="Que H."/>
            <person name="Xie Y."/>
            <person name="Holland P.W."/>
            <person name="Paps J."/>
            <person name="Zhu Y."/>
            <person name="Wu F."/>
            <person name="Chen Y."/>
            <person name="Wang J."/>
            <person name="Peng C."/>
            <person name="Meng J."/>
            <person name="Yang L."/>
            <person name="Liu J."/>
            <person name="Wen B."/>
            <person name="Zhang N."/>
            <person name="Huang Z."/>
            <person name="Zhu Q."/>
            <person name="Feng Y."/>
            <person name="Mount A."/>
            <person name="Hedgecock D."/>
            <person name="Xu Z."/>
            <person name="Liu Y."/>
            <person name="Domazet-Loso T."/>
            <person name="Du Y."/>
            <person name="Sun X."/>
            <person name="Zhang S."/>
            <person name="Liu B."/>
            <person name="Cheng P."/>
            <person name="Jiang X."/>
            <person name="Li J."/>
            <person name="Fan D."/>
            <person name="Wang W."/>
            <person name="Fu W."/>
            <person name="Wang T."/>
            <person name="Wang B."/>
            <person name="Zhang J."/>
            <person name="Peng Z."/>
            <person name="Li Y."/>
            <person name="Li N."/>
            <person name="Wang J."/>
            <person name="Chen M."/>
            <person name="He Y."/>
            <person name="Tan F."/>
            <person name="Song X."/>
            <person name="Zheng Q."/>
            <person name="Huang R."/>
            <person name="Yang H."/>
            <person name="Du X."/>
            <person name="Chen L."/>
            <person name="Yang M."/>
            <person name="Gaffney P.M."/>
            <person name="Wang S."/>
            <person name="Luo L."/>
            <person name="She Z."/>
            <person name="Ming Y."/>
            <person name="Huang W."/>
            <person name="Zhang S."/>
            <person name="Huang B."/>
            <person name="Zhang Y."/>
            <person name="Qu T."/>
            <person name="Ni P."/>
            <person name="Miao G."/>
            <person name="Wang J."/>
            <person name="Wang Q."/>
            <person name="Steinberg C.E."/>
            <person name="Wang H."/>
            <person name="Li N."/>
            <person name="Qian L."/>
            <person name="Zhang G."/>
            <person name="Li Y."/>
            <person name="Yang H."/>
            <person name="Liu X."/>
            <person name="Wang J."/>
            <person name="Yin Y."/>
            <person name="Wang J."/>
        </authorList>
    </citation>
    <scope>NUCLEOTIDE SEQUENCE [LARGE SCALE GENOMIC DNA]</scope>
    <source>
        <strain evidence="1">05x7-T-G4-1.051#20</strain>
    </source>
</reference>
<evidence type="ECO:0000313" key="1">
    <source>
        <dbReference type="EMBL" id="EKC40366.1"/>
    </source>
</evidence>
<protein>
    <submittedName>
        <fullName evidence="1">Uncharacterized protein</fullName>
    </submittedName>
</protein>
<sequence>MENQKPYFCSLTEGEKREIQKIGPLGRMMKTLEMIKEMKAVGGKFFDSVDTAATHASIILQYQEMKKFLETMQKIEIDTFIPRKLFLFNVLEMKLDGMTKTITCSNDTANKSRPTRSCPPRFSFISTSGRTPDIDYYEQEIGALGRMMKTLKMIEEMEAVGGKFFDSVDTAATHASIILQYQEMKKFLETMQKIEIETFIPRKLFLFNVLEMKLDGMIFEPKKTWRQKILRFFRR</sequence>
<gene>
    <name evidence="1" type="ORF">CGI_10009316</name>
</gene>
<dbReference type="AlphaFoldDB" id="K1RZC7"/>
<name>K1RZC7_MAGGI</name>